<accession>R0D4V7</accession>
<evidence type="ECO:0000256" key="5">
    <source>
        <dbReference type="ARBA" id="ARBA00022842"/>
    </source>
</evidence>
<sequence>MSDLIRLLSAETGLSNSDLIRIIRTAPRRYKVFYIPKRTGGMREIAQPARELKVLQRVLVGRLLGALPVHDAARAYRTGMSIRDNAAPHAGSGPILKMDFRDFFPSIRSTDWQRYCRDHDILSEEDREITSLIFFRRNKGEKIFRLSIGAPSSPVLSNVLMYDFDTQVSAEAERRGIAYTRYADDLTFSGQRAGMLKDMVGEVEKAARKVKYPRLQVHGEKTTYITASRRRTVTGVTLANDGALSLGRDKKRLLSAGVHHASLGKLSAEQMEELAGQLAFANVVEPEFLDRLRAKYGEAVDLVRRSVRSS</sequence>
<dbReference type="InterPro" id="IPR051083">
    <property type="entry name" value="GrpII_Intron_Splice-Mob/Def"/>
</dbReference>
<dbReference type="STRING" id="1292034.OR37_00107"/>
<dbReference type="InterPro" id="IPR043502">
    <property type="entry name" value="DNA/RNA_pol_sf"/>
</dbReference>
<gene>
    <name evidence="11" type="ORF">OR37_00107</name>
</gene>
<keyword evidence="4" id="KW-0479">Metal-binding</keyword>
<dbReference type="EC" id="2.7.7.49" evidence="1"/>
<protein>
    <recommendedName>
        <fullName evidence="1">RNA-directed DNA polymerase</fullName>
        <ecNumber evidence="1">2.7.7.49</ecNumber>
    </recommendedName>
</protein>
<dbReference type="InterPro" id="IPR000123">
    <property type="entry name" value="Reverse_transcriptase_msDNA"/>
</dbReference>
<keyword evidence="6" id="KW-0695">RNA-directed DNA polymerase</keyword>
<evidence type="ECO:0000256" key="4">
    <source>
        <dbReference type="ARBA" id="ARBA00022723"/>
    </source>
</evidence>
<comment type="similarity">
    <text evidence="8">Belongs to the bacterial reverse transcriptase family.</text>
</comment>
<comment type="caution">
    <text evidence="11">The sequence shown here is derived from an EMBL/GenBank/DDBJ whole genome shotgun (WGS) entry which is preliminary data.</text>
</comment>
<evidence type="ECO:0000259" key="10">
    <source>
        <dbReference type="PROSITE" id="PS50878"/>
    </source>
</evidence>
<name>R0D4V7_CAUVI</name>
<keyword evidence="12" id="KW-1185">Reference proteome</keyword>
<dbReference type="PANTHER" id="PTHR34047:SF7">
    <property type="entry name" value="RNA-DIRECTED DNA POLYMERASE"/>
    <property type="match status" value="1"/>
</dbReference>
<dbReference type="SUPFAM" id="SSF56672">
    <property type="entry name" value="DNA/RNA polymerases"/>
    <property type="match status" value="1"/>
</dbReference>
<dbReference type="GO" id="GO:0003964">
    <property type="term" value="F:RNA-directed DNA polymerase activity"/>
    <property type="evidence" value="ECO:0007669"/>
    <property type="project" value="UniProtKB-KW"/>
</dbReference>
<dbReference type="GO" id="GO:0051607">
    <property type="term" value="P:defense response to virus"/>
    <property type="evidence" value="ECO:0007669"/>
    <property type="project" value="UniProtKB-KW"/>
</dbReference>
<dbReference type="Proteomes" id="UP000013063">
    <property type="component" value="Unassembled WGS sequence"/>
</dbReference>
<dbReference type="EMBL" id="APMP01000001">
    <property type="protein sequence ID" value="ENZ83606.1"/>
    <property type="molecule type" value="Genomic_DNA"/>
</dbReference>
<keyword evidence="5" id="KW-0460">Magnesium</keyword>
<comment type="catalytic activity">
    <reaction evidence="9">
        <text>DNA(n) + a 2'-deoxyribonucleoside 5'-triphosphate = DNA(n+1) + diphosphate</text>
        <dbReference type="Rhea" id="RHEA:22508"/>
        <dbReference type="Rhea" id="RHEA-COMP:17339"/>
        <dbReference type="Rhea" id="RHEA-COMP:17340"/>
        <dbReference type="ChEBI" id="CHEBI:33019"/>
        <dbReference type="ChEBI" id="CHEBI:61560"/>
        <dbReference type="ChEBI" id="CHEBI:173112"/>
        <dbReference type="EC" id="2.7.7.49"/>
    </reaction>
</comment>
<evidence type="ECO:0000256" key="7">
    <source>
        <dbReference type="ARBA" id="ARBA00023118"/>
    </source>
</evidence>
<dbReference type="CDD" id="cd03487">
    <property type="entry name" value="RT_Bac_retron_II"/>
    <property type="match status" value="1"/>
</dbReference>
<dbReference type="RefSeq" id="WP_004615142.1">
    <property type="nucleotide sequence ID" value="NZ_APMP01000001.1"/>
</dbReference>
<evidence type="ECO:0000256" key="9">
    <source>
        <dbReference type="ARBA" id="ARBA00048173"/>
    </source>
</evidence>
<keyword evidence="7" id="KW-0051">Antiviral defense</keyword>
<evidence type="ECO:0000313" key="12">
    <source>
        <dbReference type="Proteomes" id="UP000013063"/>
    </source>
</evidence>
<evidence type="ECO:0000256" key="6">
    <source>
        <dbReference type="ARBA" id="ARBA00022918"/>
    </source>
</evidence>
<dbReference type="OrthoDB" id="7055795at2"/>
<organism evidence="11 12">
    <name type="scientific">Caulobacter vibrioides OR37</name>
    <dbReference type="NCBI Taxonomy" id="1292034"/>
    <lineage>
        <taxon>Bacteria</taxon>
        <taxon>Pseudomonadati</taxon>
        <taxon>Pseudomonadota</taxon>
        <taxon>Alphaproteobacteria</taxon>
        <taxon>Caulobacterales</taxon>
        <taxon>Caulobacteraceae</taxon>
        <taxon>Caulobacter</taxon>
    </lineage>
</organism>
<evidence type="ECO:0000256" key="8">
    <source>
        <dbReference type="ARBA" id="ARBA00034120"/>
    </source>
</evidence>
<dbReference type="NCBIfam" id="NF038233">
    <property type="entry name" value="retron_St85_RT"/>
    <property type="match status" value="1"/>
</dbReference>
<dbReference type="GO" id="GO:0003723">
    <property type="term" value="F:RNA binding"/>
    <property type="evidence" value="ECO:0007669"/>
    <property type="project" value="InterPro"/>
</dbReference>
<dbReference type="AlphaFoldDB" id="R0D4V7"/>
<proteinExistence type="inferred from homology"/>
<dbReference type="eggNOG" id="COG3344">
    <property type="taxonomic scope" value="Bacteria"/>
</dbReference>
<dbReference type="Pfam" id="PF00078">
    <property type="entry name" value="RVT_1"/>
    <property type="match status" value="1"/>
</dbReference>
<evidence type="ECO:0000313" key="11">
    <source>
        <dbReference type="EMBL" id="ENZ83606.1"/>
    </source>
</evidence>
<keyword evidence="3" id="KW-0548">Nucleotidyltransferase</keyword>
<evidence type="ECO:0000256" key="1">
    <source>
        <dbReference type="ARBA" id="ARBA00012493"/>
    </source>
</evidence>
<reference evidence="11 12" key="1">
    <citation type="journal article" date="2013" name="Genome Announc.">
        <title>Draft Genome Sequence for Caulobacter sp. Strain OR37, a Bacterium Tolerant to Heavy Metals.</title>
        <authorList>
            <person name="Utturkar S.M."/>
            <person name="Bollmann A."/>
            <person name="Brzoska R.M."/>
            <person name="Klingeman D.M."/>
            <person name="Epstein S.E."/>
            <person name="Palumbo A.V."/>
            <person name="Brown S.D."/>
        </authorList>
    </citation>
    <scope>NUCLEOTIDE SEQUENCE [LARGE SCALE GENOMIC DNA]</scope>
    <source>
        <strain evidence="11 12">OR37</strain>
    </source>
</reference>
<dbReference type="PROSITE" id="PS50878">
    <property type="entry name" value="RT_POL"/>
    <property type="match status" value="1"/>
</dbReference>
<dbReference type="GO" id="GO:0046872">
    <property type="term" value="F:metal ion binding"/>
    <property type="evidence" value="ECO:0007669"/>
    <property type="project" value="UniProtKB-KW"/>
</dbReference>
<keyword evidence="2" id="KW-0808">Transferase</keyword>
<evidence type="ECO:0000256" key="2">
    <source>
        <dbReference type="ARBA" id="ARBA00022679"/>
    </source>
</evidence>
<dbReference type="InterPro" id="IPR000477">
    <property type="entry name" value="RT_dom"/>
</dbReference>
<feature type="domain" description="Reverse transcriptase" evidence="10">
    <location>
        <begin position="16"/>
        <end position="238"/>
    </location>
</feature>
<dbReference type="PRINTS" id="PR00866">
    <property type="entry name" value="RNADNAPOLMS"/>
</dbReference>
<dbReference type="PANTHER" id="PTHR34047">
    <property type="entry name" value="NUCLEAR INTRON MATURASE 1, MITOCHONDRIAL-RELATED"/>
    <property type="match status" value="1"/>
</dbReference>
<evidence type="ECO:0000256" key="3">
    <source>
        <dbReference type="ARBA" id="ARBA00022695"/>
    </source>
</evidence>